<evidence type="ECO:0000313" key="2">
    <source>
        <dbReference type="EMBL" id="AUV60854.1"/>
    </source>
</evidence>
<dbReference type="EMBL" id="MG770216">
    <property type="protein sequence ID" value="AUV60854.1"/>
    <property type="molecule type" value="Genomic_DNA"/>
</dbReference>
<feature type="compositionally biased region" description="Polar residues" evidence="1">
    <location>
        <begin position="32"/>
        <end position="42"/>
    </location>
</feature>
<feature type="region of interest" description="Disordered" evidence="1">
    <location>
        <begin position="1"/>
        <end position="60"/>
    </location>
</feature>
<name>A0A2K9VF28_9CAUD</name>
<evidence type="ECO:0000256" key="1">
    <source>
        <dbReference type="SAM" id="MobiDB-lite"/>
    </source>
</evidence>
<proteinExistence type="predicted"/>
<organism evidence="2 3">
    <name type="scientific">Mycobacterium phage Rem711</name>
    <dbReference type="NCBI Taxonomy" id="2079285"/>
    <lineage>
        <taxon>Viruses</taxon>
        <taxon>Duplodnaviria</taxon>
        <taxon>Heunggongvirae</taxon>
        <taxon>Uroviricota</taxon>
        <taxon>Caudoviricetes</taxon>
        <taxon>Trigintaduovirus</taxon>
        <taxon>Trigintaduovirus rem711</taxon>
    </lineage>
</organism>
<protein>
    <submittedName>
        <fullName evidence="2">Uncharacterized protein</fullName>
    </submittedName>
</protein>
<gene>
    <name evidence="2" type="ORF">SEA_REM711_76</name>
</gene>
<sequence length="178" mass="18976">MTTHEPSIAGRATVDSAAARQTGEMEQWPASLGQSENGNSLARVNPEDDEDQRCAPQHTKPAVVEIRVDGRVFHTFFAAHIETHEDSGSLTLNAERWLGCVPPANPLLPDTAKTGVIIDGELFTFDGTPSGKSPYPGAAEANQVERALRALAGFAGLFESLGLPLPESDDDTTTEGQH</sequence>
<reference evidence="3" key="1">
    <citation type="submission" date="2018-01" db="EMBL/GenBank/DDBJ databases">
        <authorList>
            <person name="Gatt S.M."/>
            <person name="Isern S."/>
            <person name="Jenkins M."/>
            <person name="Tan A.L."/>
            <person name="Michael S.F."/>
            <person name="Moore R.E."/>
            <person name="Ware V.C."/>
            <person name="Garlena R.A."/>
            <person name="Russell D.A."/>
            <person name="Pope W.H."/>
            <person name="Jacobs-Sera D."/>
            <person name="Hendrix R.W."/>
            <person name="Hatfull G.F."/>
        </authorList>
    </citation>
    <scope>NUCLEOTIDE SEQUENCE [LARGE SCALE GENOMIC DNA]</scope>
</reference>
<accession>A0A2K9VF28</accession>
<keyword evidence="3" id="KW-1185">Reference proteome</keyword>
<evidence type="ECO:0000313" key="3">
    <source>
        <dbReference type="Proteomes" id="UP000241185"/>
    </source>
</evidence>
<dbReference type="Proteomes" id="UP000241185">
    <property type="component" value="Segment"/>
</dbReference>